<gene>
    <name evidence="2" type="ORF">V5N11_001954</name>
</gene>
<proteinExistence type="predicted"/>
<accession>A0ABD1AK08</accession>
<reference evidence="2 3" key="1">
    <citation type="submission" date="2024-04" db="EMBL/GenBank/DDBJ databases">
        <title>Genome assembly C_amara_ONT_v2.</title>
        <authorList>
            <person name="Yant L."/>
            <person name="Moore C."/>
            <person name="Slenker M."/>
        </authorList>
    </citation>
    <scope>NUCLEOTIDE SEQUENCE [LARGE SCALE GENOMIC DNA]</scope>
    <source>
        <tissue evidence="2">Leaf</tissue>
    </source>
</reference>
<feature type="compositionally biased region" description="Polar residues" evidence="1">
    <location>
        <begin position="1"/>
        <end position="25"/>
    </location>
</feature>
<dbReference type="EMBL" id="JBANAX010000493">
    <property type="protein sequence ID" value="KAL1206944.1"/>
    <property type="molecule type" value="Genomic_DNA"/>
</dbReference>
<evidence type="ECO:0000313" key="3">
    <source>
        <dbReference type="Proteomes" id="UP001558713"/>
    </source>
</evidence>
<name>A0ABD1AK08_CARAN</name>
<feature type="compositionally biased region" description="Basic residues" evidence="1">
    <location>
        <begin position="91"/>
        <end position="102"/>
    </location>
</feature>
<protein>
    <submittedName>
        <fullName evidence="2">Uncharacterized protein</fullName>
    </submittedName>
</protein>
<dbReference type="PANTHER" id="PTHR35120">
    <property type="entry name" value="HISTONE ACETYLTRANSFERASE KAT6B-LIKE"/>
    <property type="match status" value="1"/>
</dbReference>
<organism evidence="2 3">
    <name type="scientific">Cardamine amara subsp. amara</name>
    <dbReference type="NCBI Taxonomy" id="228776"/>
    <lineage>
        <taxon>Eukaryota</taxon>
        <taxon>Viridiplantae</taxon>
        <taxon>Streptophyta</taxon>
        <taxon>Embryophyta</taxon>
        <taxon>Tracheophyta</taxon>
        <taxon>Spermatophyta</taxon>
        <taxon>Magnoliopsida</taxon>
        <taxon>eudicotyledons</taxon>
        <taxon>Gunneridae</taxon>
        <taxon>Pentapetalae</taxon>
        <taxon>rosids</taxon>
        <taxon>malvids</taxon>
        <taxon>Brassicales</taxon>
        <taxon>Brassicaceae</taxon>
        <taxon>Cardamineae</taxon>
        <taxon>Cardamine</taxon>
    </lineage>
</organism>
<dbReference type="Proteomes" id="UP001558713">
    <property type="component" value="Unassembled WGS sequence"/>
</dbReference>
<dbReference type="PANTHER" id="PTHR35120:SF2">
    <property type="entry name" value="AMINOTRANSFERASE-LIKE PLANT MOBILE DOMAIN-CONTAINING PROTEIN"/>
    <property type="match status" value="1"/>
</dbReference>
<comment type="caution">
    <text evidence="2">The sequence shown here is derived from an EMBL/GenBank/DDBJ whole genome shotgun (WGS) entry which is preliminary data.</text>
</comment>
<sequence length="729" mass="83312">MDSPTNAIESRDQSAATFSRNQQTNMEEEVSADSETHCVPDKTPIPESLSDEIGKSQEAEELDGQNQKLELSIEEDETDTSSSFNCCGGGPKRKKGSNKKRKQQDEKSKEKLKVLVETLKLVPFKPFETLDFARNESLLKALGLWDFVNLEYDQCINCDLVAQLIAYYRPEAKCSYINGSRINLSRADLARALKLPSKKERVVILDEDKELLESDESISFVEDFVSNWILLHCDDAWMMPDEVVEWNKGIKEKQLDKLDWAGLIWFMLEKELKAEPPLGDCFYASHMQMLIRSQKKDLFKEQAKVEDDVDLKESDDIAAVNPRIDDGIGDSKEEKCVEEGMIELNLGQETVSEMAAEEEHDHEEQPMDLEENMEDEDGKWLWNEDSHAGSHFLQGCDVGGTAGDERIKKEVGENEDIAEEEIEEDGEQHEGGFLFFPNGETPQENLMLGDTSPLGYNSGLQIHGNSTGDFLASRSGMRMVPGSSHFGSDNKREIDHENDMSYQFDNPATKRLKTDGPSWDDKPVPFEVCMEQIMQFADKAKLSYVEKDRACAESNMRQQMLLNELERREGIIQQLHKETYEEQQRKDIEIYKLENELRMMTSVLAGYRKTLKDTQKAYRKHMKCCPLREKTIYKDVKGSGGLVLSTSEIEKLRLKQEEEDGMIRALIEKQVEEKGSFLIKECEVNFNKKVDLIEEKLTGFQNDVKLLKETISKRKILDTPERSEATPDT</sequence>
<evidence type="ECO:0000256" key="1">
    <source>
        <dbReference type="SAM" id="MobiDB-lite"/>
    </source>
</evidence>
<keyword evidence="3" id="KW-1185">Reference proteome</keyword>
<dbReference type="AlphaFoldDB" id="A0ABD1AK08"/>
<feature type="region of interest" description="Disordered" evidence="1">
    <location>
        <begin position="1"/>
        <end position="107"/>
    </location>
</feature>
<evidence type="ECO:0000313" key="2">
    <source>
        <dbReference type="EMBL" id="KAL1206944.1"/>
    </source>
</evidence>